<feature type="region of interest" description="Disordered" evidence="1">
    <location>
        <begin position="906"/>
        <end position="936"/>
    </location>
</feature>
<keyword evidence="3" id="KW-1185">Reference proteome</keyword>
<name>A0ABW1JDM4_9ACTN</name>
<evidence type="ECO:0000256" key="1">
    <source>
        <dbReference type="SAM" id="MobiDB-lite"/>
    </source>
</evidence>
<dbReference type="RefSeq" id="WP_345718295.1">
    <property type="nucleotide sequence ID" value="NZ_BAABFP010000008.1"/>
</dbReference>
<evidence type="ECO:0000313" key="3">
    <source>
        <dbReference type="Proteomes" id="UP001596189"/>
    </source>
</evidence>
<proteinExistence type="predicted"/>
<dbReference type="InterPro" id="IPR036365">
    <property type="entry name" value="PGBD-like_sf"/>
</dbReference>
<dbReference type="InterPro" id="IPR036366">
    <property type="entry name" value="PGBDSf"/>
</dbReference>
<accession>A0ABW1JDM4</accession>
<evidence type="ECO:0000313" key="2">
    <source>
        <dbReference type="EMBL" id="MFC6006823.1"/>
    </source>
</evidence>
<feature type="region of interest" description="Disordered" evidence="1">
    <location>
        <begin position="742"/>
        <end position="767"/>
    </location>
</feature>
<organism evidence="2 3">
    <name type="scientific">Angustibacter luteus</name>
    <dbReference type="NCBI Taxonomy" id="658456"/>
    <lineage>
        <taxon>Bacteria</taxon>
        <taxon>Bacillati</taxon>
        <taxon>Actinomycetota</taxon>
        <taxon>Actinomycetes</taxon>
        <taxon>Kineosporiales</taxon>
        <taxon>Kineosporiaceae</taxon>
    </lineage>
</organism>
<gene>
    <name evidence="2" type="ORF">ACFQDO_06730</name>
</gene>
<dbReference type="Gene3D" id="1.10.101.10">
    <property type="entry name" value="PGBD-like superfamily/PGBD"/>
    <property type="match status" value="1"/>
</dbReference>
<comment type="caution">
    <text evidence="2">The sequence shown here is derived from an EMBL/GenBank/DDBJ whole genome shotgun (WGS) entry which is preliminary data.</text>
</comment>
<dbReference type="SUPFAM" id="SSF47090">
    <property type="entry name" value="PGBD-like"/>
    <property type="match status" value="1"/>
</dbReference>
<protein>
    <submittedName>
        <fullName evidence="2">Peptidoglycan-binding protein</fullName>
    </submittedName>
</protein>
<dbReference type="EMBL" id="JBHSRD010000003">
    <property type="protein sequence ID" value="MFC6006823.1"/>
    <property type="molecule type" value="Genomic_DNA"/>
</dbReference>
<dbReference type="Proteomes" id="UP001596189">
    <property type="component" value="Unassembled WGS sequence"/>
</dbReference>
<reference evidence="3" key="1">
    <citation type="journal article" date="2019" name="Int. J. Syst. Evol. Microbiol.">
        <title>The Global Catalogue of Microorganisms (GCM) 10K type strain sequencing project: providing services to taxonomists for standard genome sequencing and annotation.</title>
        <authorList>
            <consortium name="The Broad Institute Genomics Platform"/>
            <consortium name="The Broad Institute Genome Sequencing Center for Infectious Disease"/>
            <person name="Wu L."/>
            <person name="Ma J."/>
        </authorList>
    </citation>
    <scope>NUCLEOTIDE SEQUENCE [LARGE SCALE GENOMIC DNA]</scope>
    <source>
        <strain evidence="3">KACC 14249</strain>
    </source>
</reference>
<sequence length="1100" mass="116538">MANTIEQVELGAPAQAGAQQAQGTVTLPPQSPYPYTTVFLATYTGTERLRRLFYVDQLLHYYWQNPSWTGDQLREAANGKLVQYDKYVTEGQLDPFTQIEVYAGDFLLKGLGAMAPKELSWMIDPAASLIKDAFGINDALAAEKRTNAQTQMSNIIDEYGRGDAAAQVAVAYRSCSQSAACLDALTKGLPEIRLGNDKPPDQLKDDLTAARIVQNNRETFNQYVTVNVDSGVSIKVDELRADLAARLTSLHDQVGAGFTQVLTVLGDLDRGQKEILSWIHDQARQAAAQQRAKDVADVYQGMLDAAKADLGAIVAIAGLIDPKLARAISVVGGAIITIAEASLKAVNQIANLTRIAGQAGGLIASAALCGTVVGAVVGVLSFLISMDEPNPDQMILEGIQNLQTQVAELGKRMEERFDRIDKTLNAMYQSMATSFSQVVVELGRIEGDLNQIQGELLEQAAQLHRIETAVGNYAVVVGRRDLLDAISEGIGWDTRVDVPMSLNAFLGFAGKFRTWGTVTANDEAEMGTLGRDFSADKIAGELTDVSQDRNLAYLDGCTRLAGAGPLFANNAMCGNPLTWTMAARAHAQLLVEQARLAQHLAPDRNDDLRAAGTHIRDCLRSITVEHDGTPRVAFFHALIDHYAATVKACGDDMDAAVQTSLDQAGGPKGHPAGTPAPNPWGPPGQRLLYKPPALDHMGGGLPPPPAIASHVPPELIVASWFNGAADTSLSVSCEASWFDVTPQRPGDEVSGRPEPGSVVGKPDPGREVHKWRRGVNVGIWWSGTQIAGWGTAFGTTFSTNDANPPSATETPAQAVRENWTTGLNLQAACMSGLAPTEGAQAAVDQVMTSVTDSLKTLRDNARSAAGRALGSAADVVEGARLLLDNVVTLGMPKTLATDDLLRTLLEAEPPPAGQPGEPTEPTDPADPPTPPLGNGLPGVAALVTWWGMDDTSATAPPHFAPQLVALAAAKVSVLRDRLDQHLNEPTERAADSMPPIDDAIAMLTLADFIVDGVPQIGELMPATLPLLALGSKGPAVKRLQALLLANIPGLTTAQVALDGDFGPITAKYVKQFQTAAGLAGAQGAPGDVDGTTWRCLLGMV</sequence>
<feature type="region of interest" description="Disordered" evidence="1">
    <location>
        <begin position="661"/>
        <end position="684"/>
    </location>
</feature>